<dbReference type="AlphaFoldDB" id="A0A395V906"/>
<reference evidence="1 2" key="1">
    <citation type="submission" date="2018-08" db="EMBL/GenBank/DDBJ databases">
        <title>A genome reference for cultivated species of the human gut microbiota.</title>
        <authorList>
            <person name="Zou Y."/>
            <person name="Xue W."/>
            <person name="Luo G."/>
        </authorList>
    </citation>
    <scope>NUCLEOTIDE SEQUENCE [LARGE SCALE GENOMIC DNA]</scope>
    <source>
        <strain evidence="1 2">AF22-12AC</strain>
    </source>
</reference>
<evidence type="ECO:0000313" key="2">
    <source>
        <dbReference type="Proteomes" id="UP000266172"/>
    </source>
</evidence>
<name>A0A395V906_9FIRM</name>
<sequence length="160" mass="16977">MEKLLFFGLTDAEFQKIKPVASRLKLHCEQIPVSMYHNTLGAIASGRAVPAGIPAAPGTPVPASLTAALGADAPAGASAVSAACGIPEAGSTPAAVSRDRLLVMCQLPERRMDKLLFELRRIDAPIDYKAVLTPTNAGWTIPRLLMEMHAEKAAYTAKNR</sequence>
<comment type="caution">
    <text evidence="1">The sequence shown here is derived from an EMBL/GenBank/DDBJ whole genome shotgun (WGS) entry which is preliminary data.</text>
</comment>
<dbReference type="InterPro" id="IPR016621">
    <property type="entry name" value="UCP014543"/>
</dbReference>
<accession>A0A395V906</accession>
<dbReference type="Pfam" id="PF12646">
    <property type="entry name" value="DUF3783"/>
    <property type="match status" value="1"/>
</dbReference>
<dbReference type="RefSeq" id="WP_118096034.1">
    <property type="nucleotide sequence ID" value="NZ_QRVL01000001.1"/>
</dbReference>
<evidence type="ECO:0000313" key="1">
    <source>
        <dbReference type="EMBL" id="RGS41800.1"/>
    </source>
</evidence>
<proteinExistence type="predicted"/>
<organism evidence="1 2">
    <name type="scientific">Roseburia hominis</name>
    <dbReference type="NCBI Taxonomy" id="301301"/>
    <lineage>
        <taxon>Bacteria</taxon>
        <taxon>Bacillati</taxon>
        <taxon>Bacillota</taxon>
        <taxon>Clostridia</taxon>
        <taxon>Lachnospirales</taxon>
        <taxon>Lachnospiraceae</taxon>
        <taxon>Roseburia</taxon>
    </lineage>
</organism>
<dbReference type="Proteomes" id="UP000266172">
    <property type="component" value="Unassembled WGS sequence"/>
</dbReference>
<gene>
    <name evidence="1" type="ORF">DWX93_00175</name>
</gene>
<dbReference type="EMBL" id="QRVL01000001">
    <property type="protein sequence ID" value="RGS41800.1"/>
    <property type="molecule type" value="Genomic_DNA"/>
</dbReference>
<protein>
    <submittedName>
        <fullName evidence="1">DUF3783 domain-containing protein</fullName>
    </submittedName>
</protein>